<feature type="domain" description="C-type lectin" evidence="1">
    <location>
        <begin position="132"/>
        <end position="239"/>
    </location>
</feature>
<proteinExistence type="predicted"/>
<accession>A0A8B6FAD7</accession>
<dbReference type="PROSITE" id="PS50041">
    <property type="entry name" value="C_TYPE_LECTIN_2"/>
    <property type="match status" value="1"/>
</dbReference>
<dbReference type="InterPro" id="IPR001304">
    <property type="entry name" value="C-type_lectin-like"/>
</dbReference>
<evidence type="ECO:0000313" key="3">
    <source>
        <dbReference type="Proteomes" id="UP000596742"/>
    </source>
</evidence>
<comment type="caution">
    <text evidence="2">The sequence shown here is derived from an EMBL/GenBank/DDBJ whole genome shotgun (WGS) entry which is preliminary data.</text>
</comment>
<dbReference type="SUPFAM" id="SSF56436">
    <property type="entry name" value="C-type lectin-like"/>
    <property type="match status" value="1"/>
</dbReference>
<evidence type="ECO:0000259" key="1">
    <source>
        <dbReference type="PROSITE" id="PS50041"/>
    </source>
</evidence>
<sequence length="253" mass="28903">MSCHIAQLLGEGLISPVRGVFIDFTHCLSEVRTSLGIRYEKDIRTTSDISSWKIGVVNEISLMECIMRCMMAETCFWATLNNGTCELLSISRTEINNLSLTFNDRGLPTYQMIRVLLLLACRLLDGCFCLDDESYCIKYYVDGLEYAYARNICKRDGGELLRIDSQSKQDLMVRILTFTLPLRLKMTVQGTKDDAGNWMFDDGKPMTYFNWNTGGGQPNNCCAERNIYINSIYDWKWHDIGPDARPFLCEIPA</sequence>
<organism evidence="2 3">
    <name type="scientific">Mytilus galloprovincialis</name>
    <name type="common">Mediterranean mussel</name>
    <dbReference type="NCBI Taxonomy" id="29158"/>
    <lineage>
        <taxon>Eukaryota</taxon>
        <taxon>Metazoa</taxon>
        <taxon>Spiralia</taxon>
        <taxon>Lophotrochozoa</taxon>
        <taxon>Mollusca</taxon>
        <taxon>Bivalvia</taxon>
        <taxon>Autobranchia</taxon>
        <taxon>Pteriomorphia</taxon>
        <taxon>Mytilida</taxon>
        <taxon>Mytiloidea</taxon>
        <taxon>Mytilidae</taxon>
        <taxon>Mytilinae</taxon>
        <taxon>Mytilus</taxon>
    </lineage>
</organism>
<reference evidence="2" key="1">
    <citation type="submission" date="2018-11" db="EMBL/GenBank/DDBJ databases">
        <authorList>
            <person name="Alioto T."/>
            <person name="Alioto T."/>
        </authorList>
    </citation>
    <scope>NUCLEOTIDE SEQUENCE</scope>
</reference>
<protein>
    <recommendedName>
        <fullName evidence="1">C-type lectin domain-containing protein</fullName>
    </recommendedName>
</protein>
<keyword evidence="3" id="KW-1185">Reference proteome</keyword>
<dbReference type="EMBL" id="UYJE01006541">
    <property type="protein sequence ID" value="VDI46873.1"/>
    <property type="molecule type" value="Genomic_DNA"/>
</dbReference>
<gene>
    <name evidence="2" type="ORF">MGAL_10B060582</name>
</gene>
<dbReference type="OrthoDB" id="6144023at2759"/>
<name>A0A8B6FAD7_MYTGA</name>
<evidence type="ECO:0000313" key="2">
    <source>
        <dbReference type="EMBL" id="VDI46873.1"/>
    </source>
</evidence>
<dbReference type="Gene3D" id="3.10.100.10">
    <property type="entry name" value="Mannose-Binding Protein A, subunit A"/>
    <property type="match status" value="1"/>
</dbReference>
<dbReference type="SMART" id="SM00034">
    <property type="entry name" value="CLECT"/>
    <property type="match status" value="1"/>
</dbReference>
<dbReference type="CDD" id="cd00037">
    <property type="entry name" value="CLECT"/>
    <property type="match status" value="1"/>
</dbReference>
<dbReference type="Pfam" id="PF00059">
    <property type="entry name" value="Lectin_C"/>
    <property type="match status" value="1"/>
</dbReference>
<dbReference type="InterPro" id="IPR016186">
    <property type="entry name" value="C-type_lectin-like/link_sf"/>
</dbReference>
<dbReference type="AlphaFoldDB" id="A0A8B6FAD7"/>
<dbReference type="Proteomes" id="UP000596742">
    <property type="component" value="Unassembled WGS sequence"/>
</dbReference>
<dbReference type="InterPro" id="IPR016187">
    <property type="entry name" value="CTDL_fold"/>
</dbReference>